<gene>
    <name evidence="3" type="ORF">QLQ12_16795</name>
</gene>
<evidence type="ECO:0000313" key="4">
    <source>
        <dbReference type="Proteomes" id="UP001241758"/>
    </source>
</evidence>
<protein>
    <recommendedName>
        <fullName evidence="2">Nucleoside phosphorylase domain-containing protein</fullName>
    </recommendedName>
</protein>
<dbReference type="InterPro" id="IPR000845">
    <property type="entry name" value="Nucleoside_phosphorylase_d"/>
</dbReference>
<keyword evidence="4" id="KW-1185">Reference proteome</keyword>
<name>A0ABT6WKT5_9ACTN</name>
<dbReference type="PANTHER" id="PTHR47705:SF1">
    <property type="entry name" value="PNP_UDP_1 DOMAIN-CONTAINING PROTEIN"/>
    <property type="match status" value="1"/>
</dbReference>
<dbReference type="Gene3D" id="3.40.50.1580">
    <property type="entry name" value="Nucleoside phosphorylase domain"/>
    <property type="match status" value="1"/>
</dbReference>
<dbReference type="Proteomes" id="UP001241758">
    <property type="component" value="Unassembled WGS sequence"/>
</dbReference>
<dbReference type="Pfam" id="PF01048">
    <property type="entry name" value="PNP_UDP_1"/>
    <property type="match status" value="1"/>
</dbReference>
<proteinExistence type="predicted"/>
<feature type="domain" description="Nucleoside phosphorylase" evidence="2">
    <location>
        <begin position="46"/>
        <end position="310"/>
    </location>
</feature>
<dbReference type="SUPFAM" id="SSF53167">
    <property type="entry name" value="Purine and uridine phosphorylases"/>
    <property type="match status" value="1"/>
</dbReference>
<evidence type="ECO:0000256" key="1">
    <source>
        <dbReference type="SAM" id="MobiDB-lite"/>
    </source>
</evidence>
<dbReference type="InterPro" id="IPR035994">
    <property type="entry name" value="Nucleoside_phosphorylase_sf"/>
</dbReference>
<dbReference type="EMBL" id="JASCTH010000010">
    <property type="protein sequence ID" value="MDI6100265.1"/>
    <property type="molecule type" value="Genomic_DNA"/>
</dbReference>
<accession>A0ABT6WKT5</accession>
<sequence>MGNQNFWIGAASAGKLAIGNHNDLRGPVSSAGYESVPSGSAPEPVFGIVTALPEEFAAVRVLLDDAGQPWTIAGDRALYLLGTMPSRDEGRPHQVVLTLLGETGNGAAAEACANLIRSFPSVDNVIMCGIACGVPSPGRPERHVRLGDIVVATWGIADYDHVVETDDGRRSRQPFPAPSPMLVRLARYLAAVEISGERPWEKWITEGLAVLTAYARPADSTDRIHAPDDPGRVIPHPSPALTGHRTGWPKVHHGLIGSADRSLRSARARDELAADELIAFEMEGKGIGRAGFAGGLEWFVVRGVSDYGDMHTGQRWRGYASVVAAAYVRALIAECPPLSPRGGHPHASGGTRPERTGGR</sequence>
<evidence type="ECO:0000313" key="3">
    <source>
        <dbReference type="EMBL" id="MDI6100265.1"/>
    </source>
</evidence>
<dbReference type="PANTHER" id="PTHR47705">
    <property type="entry name" value="AGAP000321-PA"/>
    <property type="match status" value="1"/>
</dbReference>
<feature type="region of interest" description="Disordered" evidence="1">
    <location>
        <begin position="338"/>
        <end position="359"/>
    </location>
</feature>
<comment type="caution">
    <text evidence="3">The sequence shown here is derived from an EMBL/GenBank/DDBJ whole genome shotgun (WGS) entry which is preliminary data.</text>
</comment>
<organism evidence="3 4">
    <name type="scientific">Actinoplanes sandaracinus</name>
    <dbReference type="NCBI Taxonomy" id="3045177"/>
    <lineage>
        <taxon>Bacteria</taxon>
        <taxon>Bacillati</taxon>
        <taxon>Actinomycetota</taxon>
        <taxon>Actinomycetes</taxon>
        <taxon>Micromonosporales</taxon>
        <taxon>Micromonosporaceae</taxon>
        <taxon>Actinoplanes</taxon>
    </lineage>
</organism>
<evidence type="ECO:0000259" key="2">
    <source>
        <dbReference type="Pfam" id="PF01048"/>
    </source>
</evidence>
<reference evidence="3 4" key="1">
    <citation type="submission" date="2023-05" db="EMBL/GenBank/DDBJ databases">
        <title>Actinoplanes sp. NEAU-A12 genome sequencing.</title>
        <authorList>
            <person name="Wang Z.-S."/>
        </authorList>
    </citation>
    <scope>NUCLEOTIDE SEQUENCE [LARGE SCALE GENOMIC DNA]</scope>
    <source>
        <strain evidence="3 4">NEAU-A12</strain>
    </source>
</reference>
<dbReference type="RefSeq" id="WP_282760948.1">
    <property type="nucleotide sequence ID" value="NZ_JASCTH010000010.1"/>
</dbReference>